<dbReference type="RefSeq" id="XP_073560935.1">
    <property type="nucleotide sequence ID" value="XM_073700517.1"/>
</dbReference>
<dbReference type="Pfam" id="PF11951">
    <property type="entry name" value="Fungal_trans_2"/>
    <property type="match status" value="1"/>
</dbReference>
<comment type="similarity">
    <text evidence="1">Belongs to the short-chain dehydrogenases/reductases (SDR) family.</text>
</comment>
<organism evidence="6 7">
    <name type="scientific">Trichoderma ghanense</name>
    <dbReference type="NCBI Taxonomy" id="65468"/>
    <lineage>
        <taxon>Eukaryota</taxon>
        <taxon>Fungi</taxon>
        <taxon>Dikarya</taxon>
        <taxon>Ascomycota</taxon>
        <taxon>Pezizomycotina</taxon>
        <taxon>Sordariomycetes</taxon>
        <taxon>Hypocreomycetidae</taxon>
        <taxon>Hypocreales</taxon>
        <taxon>Hypocreaceae</taxon>
        <taxon>Trichoderma</taxon>
    </lineage>
</organism>
<keyword evidence="4" id="KW-0539">Nucleus</keyword>
<evidence type="ECO:0000259" key="5">
    <source>
        <dbReference type="SMART" id="SM00822"/>
    </source>
</evidence>
<dbReference type="InterPro" id="IPR057326">
    <property type="entry name" value="KR_dom"/>
</dbReference>
<proteinExistence type="inferred from homology"/>
<evidence type="ECO:0000256" key="3">
    <source>
        <dbReference type="ARBA" id="ARBA00023002"/>
    </source>
</evidence>
<reference evidence="6 7" key="1">
    <citation type="submission" date="2018-01" db="EMBL/GenBank/DDBJ databases">
        <title>Genome characterization of the sugarcane-associated fungus Trichoderma ghanense CCMA-1212 and their application in lignocelulose bioconversion.</title>
        <authorList>
            <person name="Steindorff A.S."/>
            <person name="Mendes T.D."/>
            <person name="Vilela E.S.D."/>
            <person name="Rodrigues D.S."/>
            <person name="Formighieri E.F."/>
            <person name="Melo I.S."/>
            <person name="Favaro L.C.L."/>
        </authorList>
    </citation>
    <scope>NUCLEOTIDE SEQUENCE [LARGE SCALE GENOMIC DNA]</scope>
    <source>
        <strain evidence="6 7">CCMA-1212</strain>
    </source>
</reference>
<dbReference type="SMART" id="SM00822">
    <property type="entry name" value="PKS_KR"/>
    <property type="match status" value="1"/>
</dbReference>
<evidence type="ECO:0000256" key="2">
    <source>
        <dbReference type="ARBA" id="ARBA00022857"/>
    </source>
</evidence>
<gene>
    <name evidence="6" type="ORF">CCMA1212_003161</name>
</gene>
<name>A0ABY2H8X9_9HYPO</name>
<dbReference type="CDD" id="cd05233">
    <property type="entry name" value="SDR_c"/>
    <property type="match status" value="1"/>
</dbReference>
<keyword evidence="2" id="KW-0521">NADP</keyword>
<evidence type="ECO:0000256" key="4">
    <source>
        <dbReference type="ARBA" id="ARBA00023242"/>
    </source>
</evidence>
<evidence type="ECO:0000256" key="1">
    <source>
        <dbReference type="ARBA" id="ARBA00006484"/>
    </source>
</evidence>
<feature type="domain" description="Ketoreductase" evidence="5">
    <location>
        <begin position="12"/>
        <end position="199"/>
    </location>
</feature>
<dbReference type="EMBL" id="PPTA01000003">
    <property type="protein sequence ID" value="TFB04734.1"/>
    <property type="molecule type" value="Genomic_DNA"/>
</dbReference>
<sequence>MTAADTLSLAGKTAIITGSGKENGIGAAIAHALARNGARVAINYVSEATAPRAAKVAASIEQVAGKGSVIVIQQDVTTPEGTKKLVDEAVKGFGVDRIDILVNNAAWASREPVLTATQESIERTFKTCVLGPLYLIQATVPHMPQGGRIVNVGSVASKLGIEAVYGAAKAAMDALTYSLARDLGSDGKRITINTVMPGPVLTDSLPPTAEFEMLKEGLLNLTRAERRFGTVDDIADSVLLLVNEKSRWITGEQFSFVNISRPEEGRSRRVLTSVRRHVMADVGRSKRKRAKWKIVPLEIASRDTSPNGDAAHIETSESAPLARMPPSFQTHLIDTDAHACELITFMTAEADYVYRPFRISWVQIGLSDATAFNLWLAQVVVIRDGISHEDRMDSPDREYLLNSEANKYYSKSLSQLSHRLSNREECISSGVIATIMGFICIDTRVGNWERYCMHMNGLERIYQLRNGFEGLDAEIPLMAFFLEIPTAFDIVGSVDLIGASMLDRYPRFPIPRHFNNPSNLDHDDNVPDNLRKLLRKAEEVAPKGERIYAMLRKMASVITMVNRNANDPLFWTQDVVLVEKLGLASHLVLSVPRSAEENPQLGHSVFPVQRMVQLACLMIISRLKQLAAFHCADMDPLRHRFTRLLQETCNGVPVELETLRLWAIVTACSLTGPEAQGPFVLEARHSIRALGYHTAEEAIKYVKGLLWLESIVIVTRSPFFILHQIAGPFNAIPLNPSQGRT</sequence>
<dbReference type="InterPro" id="IPR002347">
    <property type="entry name" value="SDR_fam"/>
</dbReference>
<dbReference type="Gene3D" id="3.40.50.720">
    <property type="entry name" value="NAD(P)-binding Rossmann-like Domain"/>
    <property type="match status" value="1"/>
</dbReference>
<evidence type="ECO:0000313" key="6">
    <source>
        <dbReference type="EMBL" id="TFB04734.1"/>
    </source>
</evidence>
<protein>
    <submittedName>
        <fullName evidence="6">Oxidoreductase</fullName>
    </submittedName>
</protein>
<dbReference type="InterPro" id="IPR036291">
    <property type="entry name" value="NAD(P)-bd_dom_sf"/>
</dbReference>
<dbReference type="PANTHER" id="PTHR48107:SF16">
    <property type="entry name" value="NADPH-DEPENDENT ALDEHYDE REDUCTASE 1, CHLOROPLASTIC"/>
    <property type="match status" value="1"/>
</dbReference>
<dbReference type="Pfam" id="PF13561">
    <property type="entry name" value="adh_short_C2"/>
    <property type="match status" value="1"/>
</dbReference>
<dbReference type="PRINTS" id="PR00080">
    <property type="entry name" value="SDRFAMILY"/>
</dbReference>
<dbReference type="GeneID" id="300574967"/>
<dbReference type="PROSITE" id="PS00061">
    <property type="entry name" value="ADH_SHORT"/>
    <property type="match status" value="1"/>
</dbReference>
<dbReference type="PRINTS" id="PR00081">
    <property type="entry name" value="GDHRDH"/>
</dbReference>
<dbReference type="InterPro" id="IPR021858">
    <property type="entry name" value="Fun_TF"/>
</dbReference>
<comment type="caution">
    <text evidence="6">The sequence shown here is derived from an EMBL/GenBank/DDBJ whole genome shotgun (WGS) entry which is preliminary data.</text>
</comment>
<keyword evidence="3" id="KW-0560">Oxidoreductase</keyword>
<dbReference type="InterPro" id="IPR020904">
    <property type="entry name" value="Sc_DH/Rdtase_CS"/>
</dbReference>
<accession>A0ABY2H8X9</accession>
<evidence type="ECO:0000313" key="7">
    <source>
        <dbReference type="Proteomes" id="UP001642720"/>
    </source>
</evidence>
<dbReference type="PANTHER" id="PTHR48107">
    <property type="entry name" value="NADPH-DEPENDENT ALDEHYDE REDUCTASE-LIKE PROTEIN, CHLOROPLASTIC-RELATED"/>
    <property type="match status" value="1"/>
</dbReference>
<dbReference type="SUPFAM" id="SSF51735">
    <property type="entry name" value="NAD(P)-binding Rossmann-fold domains"/>
    <property type="match status" value="1"/>
</dbReference>
<dbReference type="Proteomes" id="UP001642720">
    <property type="component" value="Unassembled WGS sequence"/>
</dbReference>
<keyword evidence="7" id="KW-1185">Reference proteome</keyword>